<keyword evidence="2" id="KW-1185">Reference proteome</keyword>
<protein>
    <submittedName>
        <fullName evidence="1">Uncharacterized protein</fullName>
    </submittedName>
</protein>
<sequence length="600" mass="69055">MIITNHGKGQRQISPYPTYELTRKCLLCQTLIKDSSFQALVQNENGIFASKVAAYPGFEGIDIHASNGLPNAERVMISLRPLHAFRRYHRKAQPSFCMHDLCWKVAGHAASLETWYAMISSQQSRTLSIPDTMLYQPDTLEMAFQIFDLSTPPLDKSLISIRRLPIELRLRIWEYLDEKSWLARGFIAIYRSTEVNCEHLGVPYLSCIHVGSTASCSSGQIEVLAEVSTIETASTNYGAEHQWKRFIQNTNSSKTIHFSGKDQIENTAFGGIGNKYANDNNTDDFGHDCMWNPALPRGHIYPKDSYFSHDEWDRGYRYSTVSGFMRYVPFLKKDHRLYSITTFTFTNYRVEGFECVFQRIDDPSRFVIELIGKRNEFPCYLRLMEDEVISHVWIVRETEEWAGLQEEFYPTQLGLIVRLPSVYIFYFIDRVSGIYYDSTSSLGVTYSGQPSNHAGIPDPDPRILGSLKLGTIQTFISMHDIEQIEGWHTNDRCMELRVIFADGRQDALGRWDDPPADYSQKTVMFIKGDHHSFDGIEIPIKDLEMKHTELLPRSYASGIRIGDTSVGEMTDEGSRYCQDDYLYWEYNRDLDSLFLTSQRI</sequence>
<evidence type="ECO:0000313" key="1">
    <source>
        <dbReference type="EMBL" id="OJJ36248.1"/>
    </source>
</evidence>
<dbReference type="RefSeq" id="XP_040689924.1">
    <property type="nucleotide sequence ID" value="XM_040831013.1"/>
</dbReference>
<proteinExistence type="predicted"/>
<evidence type="ECO:0000313" key="2">
    <source>
        <dbReference type="Proteomes" id="UP000184383"/>
    </source>
</evidence>
<dbReference type="AlphaFoldDB" id="A0A1L9RN46"/>
<gene>
    <name evidence="1" type="ORF">ASPWEDRAFT_173032</name>
</gene>
<organism evidence="1 2">
    <name type="scientific">Aspergillus wentii DTO 134E9</name>
    <dbReference type="NCBI Taxonomy" id="1073089"/>
    <lineage>
        <taxon>Eukaryota</taxon>
        <taxon>Fungi</taxon>
        <taxon>Dikarya</taxon>
        <taxon>Ascomycota</taxon>
        <taxon>Pezizomycotina</taxon>
        <taxon>Eurotiomycetes</taxon>
        <taxon>Eurotiomycetidae</taxon>
        <taxon>Eurotiales</taxon>
        <taxon>Aspergillaceae</taxon>
        <taxon>Aspergillus</taxon>
        <taxon>Aspergillus subgen. Cremei</taxon>
    </lineage>
</organism>
<reference evidence="2" key="1">
    <citation type="journal article" date="2017" name="Genome Biol.">
        <title>Comparative genomics reveals high biological diversity and specific adaptations in the industrially and medically important fungal genus Aspergillus.</title>
        <authorList>
            <person name="de Vries R.P."/>
            <person name="Riley R."/>
            <person name="Wiebenga A."/>
            <person name="Aguilar-Osorio G."/>
            <person name="Amillis S."/>
            <person name="Uchima C.A."/>
            <person name="Anderluh G."/>
            <person name="Asadollahi M."/>
            <person name="Askin M."/>
            <person name="Barry K."/>
            <person name="Battaglia E."/>
            <person name="Bayram O."/>
            <person name="Benocci T."/>
            <person name="Braus-Stromeyer S.A."/>
            <person name="Caldana C."/>
            <person name="Canovas D."/>
            <person name="Cerqueira G.C."/>
            <person name="Chen F."/>
            <person name="Chen W."/>
            <person name="Choi C."/>
            <person name="Clum A."/>
            <person name="Dos Santos R.A."/>
            <person name="Damasio A.R."/>
            <person name="Diallinas G."/>
            <person name="Emri T."/>
            <person name="Fekete E."/>
            <person name="Flipphi M."/>
            <person name="Freyberg S."/>
            <person name="Gallo A."/>
            <person name="Gournas C."/>
            <person name="Habgood R."/>
            <person name="Hainaut M."/>
            <person name="Harispe M.L."/>
            <person name="Henrissat B."/>
            <person name="Hilden K.S."/>
            <person name="Hope R."/>
            <person name="Hossain A."/>
            <person name="Karabika E."/>
            <person name="Karaffa L."/>
            <person name="Karanyi Z."/>
            <person name="Krasevec N."/>
            <person name="Kuo A."/>
            <person name="Kusch H."/>
            <person name="LaButti K."/>
            <person name="Lagendijk E.L."/>
            <person name="Lapidus A."/>
            <person name="Levasseur A."/>
            <person name="Lindquist E."/>
            <person name="Lipzen A."/>
            <person name="Logrieco A.F."/>
            <person name="MacCabe A."/>
            <person name="Maekelae M.R."/>
            <person name="Malavazi I."/>
            <person name="Melin P."/>
            <person name="Meyer V."/>
            <person name="Mielnichuk N."/>
            <person name="Miskei M."/>
            <person name="Molnar A.P."/>
            <person name="Mule G."/>
            <person name="Ngan C.Y."/>
            <person name="Orejas M."/>
            <person name="Orosz E."/>
            <person name="Ouedraogo J.P."/>
            <person name="Overkamp K.M."/>
            <person name="Park H.-S."/>
            <person name="Perrone G."/>
            <person name="Piumi F."/>
            <person name="Punt P.J."/>
            <person name="Ram A.F."/>
            <person name="Ramon A."/>
            <person name="Rauscher S."/>
            <person name="Record E."/>
            <person name="Riano-Pachon D.M."/>
            <person name="Robert V."/>
            <person name="Roehrig J."/>
            <person name="Ruller R."/>
            <person name="Salamov A."/>
            <person name="Salih N.S."/>
            <person name="Samson R.A."/>
            <person name="Sandor E."/>
            <person name="Sanguinetti M."/>
            <person name="Schuetze T."/>
            <person name="Sepcic K."/>
            <person name="Shelest E."/>
            <person name="Sherlock G."/>
            <person name="Sophianopoulou V."/>
            <person name="Squina F.M."/>
            <person name="Sun H."/>
            <person name="Susca A."/>
            <person name="Todd R.B."/>
            <person name="Tsang A."/>
            <person name="Unkles S.E."/>
            <person name="van de Wiele N."/>
            <person name="van Rossen-Uffink D."/>
            <person name="Oliveira J.V."/>
            <person name="Vesth T.C."/>
            <person name="Visser J."/>
            <person name="Yu J.-H."/>
            <person name="Zhou M."/>
            <person name="Andersen M.R."/>
            <person name="Archer D.B."/>
            <person name="Baker S.E."/>
            <person name="Benoit I."/>
            <person name="Brakhage A.A."/>
            <person name="Braus G.H."/>
            <person name="Fischer R."/>
            <person name="Frisvad J.C."/>
            <person name="Goldman G.H."/>
            <person name="Houbraken J."/>
            <person name="Oakley B."/>
            <person name="Pocsi I."/>
            <person name="Scazzocchio C."/>
            <person name="Seiboth B."/>
            <person name="vanKuyk P.A."/>
            <person name="Wortman J."/>
            <person name="Dyer P.S."/>
            <person name="Grigoriev I.V."/>
        </authorList>
    </citation>
    <scope>NUCLEOTIDE SEQUENCE [LARGE SCALE GENOMIC DNA]</scope>
    <source>
        <strain evidence="2">DTO 134E9</strain>
    </source>
</reference>
<name>A0A1L9RN46_ASPWE</name>
<dbReference type="EMBL" id="KV878212">
    <property type="protein sequence ID" value="OJJ36248.1"/>
    <property type="molecule type" value="Genomic_DNA"/>
</dbReference>
<dbReference type="GeneID" id="63746861"/>
<accession>A0A1L9RN46</accession>
<dbReference type="VEuPathDB" id="FungiDB:ASPWEDRAFT_173032"/>
<dbReference type="Proteomes" id="UP000184383">
    <property type="component" value="Unassembled WGS sequence"/>
</dbReference>